<proteinExistence type="predicted"/>
<accession>A0A0E1WXQ7</accession>
<dbReference type="Proteomes" id="UP000004659">
    <property type="component" value="Unassembled WGS sequence"/>
</dbReference>
<keyword evidence="1" id="KW-0812">Transmembrane</keyword>
<dbReference type="GeneID" id="55591779"/>
<organism evidence="2">
    <name type="scientific">Brucella pinnipedialis M292/94/1</name>
    <dbReference type="NCBI Taxonomy" id="520462"/>
    <lineage>
        <taxon>Bacteria</taxon>
        <taxon>Pseudomonadati</taxon>
        <taxon>Pseudomonadota</taxon>
        <taxon>Alphaproteobacteria</taxon>
        <taxon>Hyphomicrobiales</taxon>
        <taxon>Brucellaceae</taxon>
        <taxon>Brucella/Ochrobactrum group</taxon>
        <taxon>Brucella</taxon>
    </lineage>
</organism>
<dbReference type="RefSeq" id="WP_002968224.1">
    <property type="nucleotide sequence ID" value="NZ_EQ999534.1"/>
</dbReference>
<sequence length="67" mass="7033">MYHFRFSGGYKALPTAVPHRGTLVGSIAVATYLILFALVVLFVVPASQANGPLDGDTQWQGAQAGGK</sequence>
<gene>
    <name evidence="2" type="ORF">BALG_02896</name>
</gene>
<keyword evidence="1" id="KW-0472">Membrane</keyword>
<dbReference type="HOGENOM" id="CLU_2804054_0_0_5"/>
<evidence type="ECO:0000256" key="1">
    <source>
        <dbReference type="SAM" id="Phobius"/>
    </source>
</evidence>
<reference evidence="2" key="1">
    <citation type="submission" date="2009-01" db="EMBL/GenBank/DDBJ databases">
        <title>The Genome Sequence of Brucella pinnipedialis M292/94/1.</title>
        <authorList>
            <consortium name="The Broad Institute Genome Sequencing Platform"/>
            <person name="Ward D."/>
            <person name="Young S.K."/>
            <person name="Kodira C.D."/>
            <person name="Zeng Q."/>
            <person name="Koehrsen M."/>
            <person name="Alvarado L."/>
            <person name="Berlin A."/>
            <person name="Borenstein D."/>
            <person name="Chen Z."/>
            <person name="Engels R."/>
            <person name="Freedman E."/>
            <person name="Gellesch M."/>
            <person name="Goldberg J."/>
            <person name="Griggs A."/>
            <person name="Gujja S."/>
            <person name="Heiman D."/>
            <person name="Hepburn T."/>
            <person name="Howarth C."/>
            <person name="Jen D."/>
            <person name="Larson L."/>
            <person name="Lewis B."/>
            <person name="Mehta T."/>
            <person name="Park D."/>
            <person name="Pearson M."/>
            <person name="Roberts A."/>
            <person name="Saif S."/>
            <person name="Shea T."/>
            <person name="Shenoy N."/>
            <person name="Sisk P."/>
            <person name="Stolte C."/>
            <person name="Sykes S."/>
            <person name="Walk T."/>
            <person name="White J."/>
            <person name="Yandava C."/>
            <person name="Whatmore A.M."/>
            <person name="Perrett L.L."/>
            <person name="O'Callaghan D."/>
            <person name="Nusbaum C."/>
            <person name="Galagan J."/>
            <person name="Birren B."/>
        </authorList>
    </citation>
    <scope>NUCLEOTIDE SEQUENCE [LARGE SCALE GENOMIC DNA]</scope>
    <source>
        <strain evidence="2">M292/94/1</strain>
    </source>
</reference>
<protein>
    <submittedName>
        <fullName evidence="2">Uncharacterized protein</fullName>
    </submittedName>
</protein>
<dbReference type="EMBL" id="EQ999534">
    <property type="protein sequence ID" value="EEZ29543.1"/>
    <property type="molecule type" value="Genomic_DNA"/>
</dbReference>
<dbReference type="AlphaFoldDB" id="A0A0E1WXQ7"/>
<evidence type="ECO:0000313" key="2">
    <source>
        <dbReference type="EMBL" id="EEZ29543.1"/>
    </source>
</evidence>
<keyword evidence="1" id="KW-1133">Transmembrane helix</keyword>
<name>A0A0E1WXQ7_9HYPH</name>
<feature type="transmembrane region" description="Helical" evidence="1">
    <location>
        <begin position="21"/>
        <end position="44"/>
    </location>
</feature>